<sequence length="534" mass="57504">MASQGKLKKALTLADLTFLGLGAIIGSGWLFASQSGAQLAGSEAWIAWVFGAIAVMFIGLVYAELGAALPRTGGIIRYPEYTHGSLVGYIMGFASLLAYSSVAGIEAQAVRQYATYYLPGLSVKGSNNYTLAGLILEIAFLVLFFLLNYWSVQVFGKINSIVTALKFILPLLTLIILLFNMHPASFAAGGASPGGVKGIFSAVSTAGIVFAFLGFRQAIDFAGEAKNPQRNVPLAIILAISLGAIIYILLQVSFVGAMPAADLTKGWAAVNFNSPFANLAMTLGFGWLASLLFIDAVISPAGTGNIYLSSTARVLFAWSRNGYFYSIFGKLNKKTGLPRPALWLSFILSIVWILPGNFHSWQGLVGAVTSATVLTYVFGPVSAAAMRRAAPELKRPFRLGGMSIIAPLAFIAGSWIVYWTGWTVDKLLISMTIGSLVLYLAFMDKGPDSITRLKRDWKSGIWVIVYYLFLGVMSYIGSFGPLKKPIIPGPWWDSIVVGVGSLVFYYWGVASRLRVPDFSTDKEAEEIGELAVEV</sequence>
<dbReference type="PIRSF" id="PIRSF006060">
    <property type="entry name" value="AA_transporter"/>
    <property type="match status" value="1"/>
</dbReference>
<feature type="transmembrane region" description="Helical" evidence="5">
    <location>
        <begin position="231"/>
        <end position="256"/>
    </location>
</feature>
<feature type="transmembrane region" description="Helical" evidence="5">
    <location>
        <begin position="86"/>
        <end position="109"/>
    </location>
</feature>
<evidence type="ECO:0000256" key="5">
    <source>
        <dbReference type="SAM" id="Phobius"/>
    </source>
</evidence>
<evidence type="ECO:0000256" key="4">
    <source>
        <dbReference type="ARBA" id="ARBA00023136"/>
    </source>
</evidence>
<feature type="transmembrane region" description="Helical" evidence="5">
    <location>
        <begin position="491"/>
        <end position="509"/>
    </location>
</feature>
<dbReference type="InterPro" id="IPR052962">
    <property type="entry name" value="AA_Transporter_AGT"/>
</dbReference>
<feature type="transmembrane region" description="Helical" evidence="5">
    <location>
        <begin position="276"/>
        <end position="298"/>
    </location>
</feature>
<dbReference type="GO" id="GO:0016020">
    <property type="term" value="C:membrane"/>
    <property type="evidence" value="ECO:0007669"/>
    <property type="project" value="UniProtKB-SubCell"/>
</dbReference>
<evidence type="ECO:0000256" key="2">
    <source>
        <dbReference type="ARBA" id="ARBA00022692"/>
    </source>
</evidence>
<name>A0A1M6L6T8_9BACL</name>
<dbReference type="STRING" id="1830138.SAMN05443507_102117"/>
<evidence type="ECO:0000256" key="3">
    <source>
        <dbReference type="ARBA" id="ARBA00022989"/>
    </source>
</evidence>
<dbReference type="Pfam" id="PF13520">
    <property type="entry name" value="AA_permease_2"/>
    <property type="match status" value="1"/>
</dbReference>
<feature type="transmembrane region" description="Helical" evidence="5">
    <location>
        <begin position="161"/>
        <end position="179"/>
    </location>
</feature>
<dbReference type="RefSeq" id="WP_072872869.1">
    <property type="nucleotide sequence ID" value="NZ_FRAF01000002.1"/>
</dbReference>
<dbReference type="PANTHER" id="PTHR47547:SF1">
    <property type="entry name" value="ASPARTATE-PROTON SYMPORTER"/>
    <property type="match status" value="1"/>
</dbReference>
<gene>
    <name evidence="6" type="ORF">SAMN05443507_102117</name>
</gene>
<keyword evidence="2 5" id="KW-0812">Transmembrane</keyword>
<dbReference type="AlphaFoldDB" id="A0A1M6L6T8"/>
<dbReference type="EMBL" id="FRAF01000002">
    <property type="protein sequence ID" value="SHJ66890.1"/>
    <property type="molecule type" value="Genomic_DNA"/>
</dbReference>
<proteinExistence type="predicted"/>
<feature type="transmembrane region" description="Helical" evidence="5">
    <location>
        <begin position="12"/>
        <end position="32"/>
    </location>
</feature>
<feature type="transmembrane region" description="Helical" evidence="5">
    <location>
        <begin position="461"/>
        <end position="479"/>
    </location>
</feature>
<comment type="subcellular location">
    <subcellularLocation>
        <location evidence="1">Membrane</location>
        <topology evidence="1">Multi-pass membrane protein</topology>
    </subcellularLocation>
</comment>
<reference evidence="7" key="1">
    <citation type="submission" date="2016-11" db="EMBL/GenBank/DDBJ databases">
        <authorList>
            <person name="Varghese N."/>
            <person name="Submissions S."/>
        </authorList>
    </citation>
    <scope>NUCLEOTIDE SEQUENCE [LARGE SCALE GENOMIC DNA]</scope>
    <source>
        <strain evidence="7">USBA-503</strain>
    </source>
</reference>
<dbReference type="PANTHER" id="PTHR47547">
    <property type="match status" value="1"/>
</dbReference>
<dbReference type="Gene3D" id="1.20.1740.10">
    <property type="entry name" value="Amino acid/polyamine transporter I"/>
    <property type="match status" value="1"/>
</dbReference>
<feature type="transmembrane region" description="Helical" evidence="5">
    <location>
        <begin position="340"/>
        <end position="358"/>
    </location>
</feature>
<dbReference type="InterPro" id="IPR002293">
    <property type="entry name" value="AA/rel_permease1"/>
</dbReference>
<dbReference type="OrthoDB" id="9804700at2"/>
<evidence type="ECO:0000313" key="7">
    <source>
        <dbReference type="Proteomes" id="UP000184016"/>
    </source>
</evidence>
<feature type="transmembrane region" description="Helical" evidence="5">
    <location>
        <begin position="397"/>
        <end position="418"/>
    </location>
</feature>
<dbReference type="GO" id="GO:0022857">
    <property type="term" value="F:transmembrane transporter activity"/>
    <property type="evidence" value="ECO:0007669"/>
    <property type="project" value="InterPro"/>
</dbReference>
<organism evidence="6 7">
    <name type="scientific">Alicyclobacillus tolerans</name>
    <dbReference type="NCBI Taxonomy" id="90970"/>
    <lineage>
        <taxon>Bacteria</taxon>
        <taxon>Bacillati</taxon>
        <taxon>Bacillota</taxon>
        <taxon>Bacilli</taxon>
        <taxon>Bacillales</taxon>
        <taxon>Alicyclobacillaceae</taxon>
        <taxon>Alicyclobacillus</taxon>
    </lineage>
</organism>
<feature type="transmembrane region" description="Helical" evidence="5">
    <location>
        <begin position="199"/>
        <end position="219"/>
    </location>
</feature>
<feature type="transmembrane region" description="Helical" evidence="5">
    <location>
        <begin position="424"/>
        <end position="441"/>
    </location>
</feature>
<dbReference type="Proteomes" id="UP000184016">
    <property type="component" value="Unassembled WGS sequence"/>
</dbReference>
<evidence type="ECO:0000313" key="6">
    <source>
        <dbReference type="EMBL" id="SHJ66890.1"/>
    </source>
</evidence>
<feature type="transmembrane region" description="Helical" evidence="5">
    <location>
        <begin position="364"/>
        <end position="385"/>
    </location>
</feature>
<evidence type="ECO:0000256" key="1">
    <source>
        <dbReference type="ARBA" id="ARBA00004141"/>
    </source>
</evidence>
<feature type="transmembrane region" description="Helical" evidence="5">
    <location>
        <begin position="129"/>
        <end position="149"/>
    </location>
</feature>
<keyword evidence="4 5" id="KW-0472">Membrane</keyword>
<accession>A0A1M6L6T8</accession>
<keyword evidence="3 5" id="KW-1133">Transmembrane helix</keyword>
<keyword evidence="7" id="KW-1185">Reference proteome</keyword>
<feature type="transmembrane region" description="Helical" evidence="5">
    <location>
        <begin position="44"/>
        <end position="65"/>
    </location>
</feature>
<protein>
    <submittedName>
        <fullName evidence="6">Aspartate/glutamate:proton symporter, AGT family</fullName>
    </submittedName>
</protein>